<evidence type="ECO:0000313" key="18">
    <source>
        <dbReference type="Proteomes" id="UP000271468"/>
    </source>
</evidence>
<evidence type="ECO:0000256" key="2">
    <source>
        <dbReference type="ARBA" id="ARBA00022448"/>
    </source>
</evidence>
<dbReference type="InterPro" id="IPR039426">
    <property type="entry name" value="TonB-dep_rcpt-like"/>
</dbReference>
<dbReference type="GO" id="GO:0015344">
    <property type="term" value="F:siderophore uptake transmembrane transporter activity"/>
    <property type="evidence" value="ECO:0007669"/>
    <property type="project" value="TreeGrafter"/>
</dbReference>
<protein>
    <submittedName>
        <fullName evidence="17">TonB-dependent receptor:TonB-dependent receptor</fullName>
    </submittedName>
</protein>
<dbReference type="Gene3D" id="2.170.130.10">
    <property type="entry name" value="TonB-dependent receptor, plug domain"/>
    <property type="match status" value="1"/>
</dbReference>
<keyword evidence="3 12" id="KW-1134">Transmembrane beta strand</keyword>
<evidence type="ECO:0000256" key="10">
    <source>
        <dbReference type="ARBA" id="ARBA00023136"/>
    </source>
</evidence>
<dbReference type="Proteomes" id="UP000271468">
    <property type="component" value="Unassembled WGS sequence"/>
</dbReference>
<evidence type="ECO:0000256" key="7">
    <source>
        <dbReference type="ARBA" id="ARBA00023004"/>
    </source>
</evidence>
<evidence type="ECO:0000256" key="5">
    <source>
        <dbReference type="ARBA" id="ARBA00022692"/>
    </source>
</evidence>
<comment type="similarity">
    <text evidence="12 13">Belongs to the TonB-dependent receptor family.</text>
</comment>
<feature type="domain" description="TonB-dependent receptor plug" evidence="16">
    <location>
        <begin position="64"/>
        <end position="164"/>
    </location>
</feature>
<evidence type="ECO:0000256" key="13">
    <source>
        <dbReference type="RuleBase" id="RU003357"/>
    </source>
</evidence>
<evidence type="ECO:0000256" key="9">
    <source>
        <dbReference type="ARBA" id="ARBA00023077"/>
    </source>
</evidence>
<dbReference type="Pfam" id="PF07715">
    <property type="entry name" value="Plug"/>
    <property type="match status" value="1"/>
</dbReference>
<name>A0A0P9L673_9PSED</name>
<feature type="chain" id="PRO_5030013913" evidence="14">
    <location>
        <begin position="37"/>
        <end position="763"/>
    </location>
</feature>
<organism evidence="17 18">
    <name type="scientific">Pseudomonas syringae pv. coriandricola</name>
    <dbReference type="NCBI Taxonomy" id="264453"/>
    <lineage>
        <taxon>Bacteria</taxon>
        <taxon>Pseudomonadati</taxon>
        <taxon>Pseudomonadota</taxon>
        <taxon>Gammaproteobacteria</taxon>
        <taxon>Pseudomonadales</taxon>
        <taxon>Pseudomonadaceae</taxon>
        <taxon>Pseudomonas</taxon>
    </lineage>
</organism>
<feature type="domain" description="TonB-dependent receptor-like beta-barrel" evidence="15">
    <location>
        <begin position="270"/>
        <end position="721"/>
    </location>
</feature>
<comment type="caution">
    <text evidence="17">The sequence shown here is derived from an EMBL/GenBank/DDBJ whole genome shotgun (WGS) entry which is preliminary data.</text>
</comment>
<reference evidence="17 18" key="1">
    <citation type="submission" date="2018-08" db="EMBL/GenBank/DDBJ databases">
        <title>Recombination of ecologically and evolutionarily significant loci maintains genetic cohesion in the Pseudomonas syringae species complex.</title>
        <authorList>
            <person name="Dillon M."/>
            <person name="Thakur S."/>
            <person name="Almeida R.N.D."/>
            <person name="Weir B.S."/>
            <person name="Guttman D.S."/>
        </authorList>
    </citation>
    <scope>NUCLEOTIDE SEQUENCE [LARGE SCALE GENOMIC DNA]</scope>
    <source>
        <strain evidence="17 18">ICMP 12341</strain>
    </source>
</reference>
<dbReference type="InterPro" id="IPR036942">
    <property type="entry name" value="Beta-barrel_TonB_sf"/>
</dbReference>
<evidence type="ECO:0000256" key="12">
    <source>
        <dbReference type="PROSITE-ProRule" id="PRU01360"/>
    </source>
</evidence>
<sequence>MSDMNIKPMLNRQRLPAACLKMALALPVLLLGQARADDQANAPQEPDATSTTLGTVSVIGQGETRQVQRVTEQDTKAYTAGSNPMKVLQRLPGVNFQSSDPLGRELGSQRISLRGFDMHHLGYTLDGVTLGDMSFGNFNGLTINRAIIPENIASTEVAEGTGALGTASTSDLGGTLQFTSANPDKEPGLRLSQTLGSYETTRTFLRADSGQYEGLAAYVAAENYDADAWKGDSPQRSHAFNAKITYDFGEHRVSFYHSQSETKESTIPSLSRSQIDRLGYKWTNYAPDWQRAVNAANGIFSGGVTSVSDAVYNSSNLRNDELDILSGSFALSDALLLDTTVYHHHNSGAGNSYYPFVYNSGATSVPSNSIRSTFYGIDRTGFQSVLSYYVGDHELQAGMWVQSNKNSADRYLFDTTGTAPQSGIVEVSGLPRVATIQAQDYNDLTRQFYVRDTWTLLDDHLKLEYGAKHVVTTSTAKGKGSSASGSLEARDNFLPQIGATYKLDEQTEVFASYAENLAAFPSGTSSPLFTSQTTLNALNGFRDLKPETSKTVESGLRHTTQAYTASLAFYGTRFDNRLLAIANCTGIVICQNGVANVGAVSSRGAELSLAFTPDPHWRWSNTMTYNRSVYEDNYSSNGTVVAVKGKDVIDAPRWMLSSSLDWQLDHWRAGLQTNYMDKRYYTYTNDSNVDANWVTNANMGYDFGKFGDLKDTTLSLNLVNLFDRRYISTINTDSSAATDPAGNLQILKVGSPRSAFVTLSTRL</sequence>
<keyword evidence="4" id="KW-0410">Iron transport</keyword>
<keyword evidence="2 12" id="KW-0813">Transport</keyword>
<keyword evidence="7" id="KW-0408">Iron</keyword>
<dbReference type="InterPro" id="IPR037066">
    <property type="entry name" value="Plug_dom_sf"/>
</dbReference>
<evidence type="ECO:0000256" key="14">
    <source>
        <dbReference type="SAM" id="SignalP"/>
    </source>
</evidence>
<gene>
    <name evidence="17" type="ORF">ALQ65_04511</name>
</gene>
<dbReference type="PROSITE" id="PS52016">
    <property type="entry name" value="TONB_DEPENDENT_REC_3"/>
    <property type="match status" value="1"/>
</dbReference>
<evidence type="ECO:0000259" key="16">
    <source>
        <dbReference type="Pfam" id="PF07715"/>
    </source>
</evidence>
<evidence type="ECO:0000256" key="1">
    <source>
        <dbReference type="ARBA" id="ARBA00004571"/>
    </source>
</evidence>
<dbReference type="PANTHER" id="PTHR32552">
    <property type="entry name" value="FERRICHROME IRON RECEPTOR-RELATED"/>
    <property type="match status" value="1"/>
</dbReference>
<proteinExistence type="inferred from homology"/>
<dbReference type="Gene3D" id="2.40.170.20">
    <property type="entry name" value="TonB-dependent receptor, beta-barrel domain"/>
    <property type="match status" value="1"/>
</dbReference>
<evidence type="ECO:0000256" key="4">
    <source>
        <dbReference type="ARBA" id="ARBA00022496"/>
    </source>
</evidence>
<evidence type="ECO:0000313" key="17">
    <source>
        <dbReference type="EMBL" id="RMN14279.1"/>
    </source>
</evidence>
<keyword evidence="5 12" id="KW-0812">Transmembrane</keyword>
<keyword evidence="6 14" id="KW-0732">Signal</keyword>
<dbReference type="AlphaFoldDB" id="A0A0P9L673"/>
<dbReference type="EMBL" id="RBOV01000059">
    <property type="protein sequence ID" value="RMN14279.1"/>
    <property type="molecule type" value="Genomic_DNA"/>
</dbReference>
<keyword evidence="9 13" id="KW-0798">TonB box</keyword>
<evidence type="ECO:0000259" key="15">
    <source>
        <dbReference type="Pfam" id="PF00593"/>
    </source>
</evidence>
<keyword evidence="11 12" id="KW-0998">Cell outer membrane</keyword>
<dbReference type="CDD" id="cd01347">
    <property type="entry name" value="ligand_gated_channel"/>
    <property type="match status" value="1"/>
</dbReference>
<dbReference type="Pfam" id="PF00593">
    <property type="entry name" value="TonB_dep_Rec_b-barrel"/>
    <property type="match status" value="1"/>
</dbReference>
<dbReference type="PANTHER" id="PTHR32552:SF89">
    <property type="entry name" value="CATECHOLATE SIDEROPHORE RECEPTOR FIU"/>
    <property type="match status" value="1"/>
</dbReference>
<accession>A0A0P9L673</accession>
<keyword evidence="17" id="KW-0675">Receptor</keyword>
<dbReference type="InterPro" id="IPR000531">
    <property type="entry name" value="Beta-barrel_TonB"/>
</dbReference>
<keyword evidence="8" id="KW-0406">Ion transport</keyword>
<evidence type="ECO:0000256" key="11">
    <source>
        <dbReference type="ARBA" id="ARBA00023237"/>
    </source>
</evidence>
<keyword evidence="10 12" id="KW-0472">Membrane</keyword>
<evidence type="ECO:0000256" key="3">
    <source>
        <dbReference type="ARBA" id="ARBA00022452"/>
    </source>
</evidence>
<dbReference type="InterPro" id="IPR012910">
    <property type="entry name" value="Plug_dom"/>
</dbReference>
<feature type="signal peptide" evidence="14">
    <location>
        <begin position="1"/>
        <end position="36"/>
    </location>
</feature>
<evidence type="ECO:0000256" key="6">
    <source>
        <dbReference type="ARBA" id="ARBA00022729"/>
    </source>
</evidence>
<comment type="subcellular location">
    <subcellularLocation>
        <location evidence="1 12">Cell outer membrane</location>
        <topology evidence="1 12">Multi-pass membrane protein</topology>
    </subcellularLocation>
</comment>
<dbReference type="SUPFAM" id="SSF56935">
    <property type="entry name" value="Porins"/>
    <property type="match status" value="1"/>
</dbReference>
<evidence type="ECO:0000256" key="8">
    <source>
        <dbReference type="ARBA" id="ARBA00023065"/>
    </source>
</evidence>
<dbReference type="GO" id="GO:0009279">
    <property type="term" value="C:cell outer membrane"/>
    <property type="evidence" value="ECO:0007669"/>
    <property type="project" value="UniProtKB-SubCell"/>
</dbReference>